<dbReference type="Pfam" id="PF01535">
    <property type="entry name" value="PPR"/>
    <property type="match status" value="3"/>
</dbReference>
<dbReference type="PROSITE" id="PS51375">
    <property type="entry name" value="PPR"/>
    <property type="match status" value="1"/>
</dbReference>
<evidence type="ECO:0000313" key="4">
    <source>
        <dbReference type="EMBL" id="MED6143511.1"/>
    </source>
</evidence>
<evidence type="ECO:0000313" key="5">
    <source>
        <dbReference type="Proteomes" id="UP001341840"/>
    </source>
</evidence>
<dbReference type="EMBL" id="JASCZI010090635">
    <property type="protein sequence ID" value="MED6143511.1"/>
    <property type="molecule type" value="Genomic_DNA"/>
</dbReference>
<evidence type="ECO:0008006" key="6">
    <source>
        <dbReference type="Google" id="ProtNLM"/>
    </source>
</evidence>
<dbReference type="Gene3D" id="1.25.40.10">
    <property type="entry name" value="Tetratricopeptide repeat domain"/>
    <property type="match status" value="3"/>
</dbReference>
<reference evidence="4 5" key="1">
    <citation type="journal article" date="2023" name="Plants (Basel)">
        <title>Bridging the Gap: Combining Genomics and Transcriptomics Approaches to Understand Stylosanthes scabra, an Orphan Legume from the Brazilian Caatinga.</title>
        <authorList>
            <person name="Ferreira-Neto J.R.C."/>
            <person name="da Silva M.D."/>
            <person name="Binneck E."/>
            <person name="de Melo N.F."/>
            <person name="da Silva R.H."/>
            <person name="de Melo A.L.T.M."/>
            <person name="Pandolfi V."/>
            <person name="Bustamante F.O."/>
            <person name="Brasileiro-Vidal A.C."/>
            <person name="Benko-Iseppon A.M."/>
        </authorList>
    </citation>
    <scope>NUCLEOTIDE SEQUENCE [LARGE SCALE GENOMIC DNA]</scope>
    <source>
        <tissue evidence="4">Leaves</tissue>
    </source>
</reference>
<sequence length="432" mass="48240">MDVVTSHVVGPKMDVVTVPPPTPTKSSRHHHRSSISTTTYSPHNPKLKLPLFHTHPLISSKSLQTISPQTTTDSSKSIKRILKKKKIESSTLDILSLMEALYNPIPIDIYTSLVKECTDSGDPHTAIHLHHHIITNIGIKPPLSLINRILIMLVSCGLLENARHVFDLMSVRDFHTWATLFVAYDDNADYAEVARVFVSMVQDLGMQDSEIPVWMWGCLLKACTFSENFHLGMQAHGWLLKLGACGDAVLSSSLISFYGKFKCLEDANAVFNGASRLNMLTWSAKIVGECKENQFSEALSGFKEMGRQGATKESFAISSVLKACGKMLNRKQCGEQVHADAIKLGMVSDNYVKCSLIAMYGRSGLVRDAEKVFEMEENERNVCCWNAMVMGYMHNGMHIEALRFLYQMKEAGMQPQENLFNEVRIACGSVEY</sequence>
<accession>A0ABU6T468</accession>
<gene>
    <name evidence="4" type="ORF">PIB30_006769</name>
</gene>
<dbReference type="PANTHER" id="PTHR47926">
    <property type="entry name" value="PENTATRICOPEPTIDE REPEAT-CONTAINING PROTEIN"/>
    <property type="match status" value="1"/>
</dbReference>
<evidence type="ECO:0000256" key="2">
    <source>
        <dbReference type="PROSITE-ProRule" id="PRU00708"/>
    </source>
</evidence>
<dbReference type="InterPro" id="IPR002885">
    <property type="entry name" value="PPR_rpt"/>
</dbReference>
<dbReference type="PANTHER" id="PTHR47926:SF361">
    <property type="entry name" value="PENTACOTRIPEPTIDE-REPEAT REGION OF PRORP DOMAIN-CONTAINING PROTEIN"/>
    <property type="match status" value="1"/>
</dbReference>
<organism evidence="4 5">
    <name type="scientific">Stylosanthes scabra</name>
    <dbReference type="NCBI Taxonomy" id="79078"/>
    <lineage>
        <taxon>Eukaryota</taxon>
        <taxon>Viridiplantae</taxon>
        <taxon>Streptophyta</taxon>
        <taxon>Embryophyta</taxon>
        <taxon>Tracheophyta</taxon>
        <taxon>Spermatophyta</taxon>
        <taxon>Magnoliopsida</taxon>
        <taxon>eudicotyledons</taxon>
        <taxon>Gunneridae</taxon>
        <taxon>Pentapetalae</taxon>
        <taxon>rosids</taxon>
        <taxon>fabids</taxon>
        <taxon>Fabales</taxon>
        <taxon>Fabaceae</taxon>
        <taxon>Papilionoideae</taxon>
        <taxon>50 kb inversion clade</taxon>
        <taxon>dalbergioids sensu lato</taxon>
        <taxon>Dalbergieae</taxon>
        <taxon>Pterocarpus clade</taxon>
        <taxon>Stylosanthes</taxon>
    </lineage>
</organism>
<feature type="region of interest" description="Disordered" evidence="3">
    <location>
        <begin position="1"/>
        <end position="42"/>
    </location>
</feature>
<name>A0ABU6T468_9FABA</name>
<feature type="repeat" description="PPR" evidence="2">
    <location>
        <begin position="381"/>
        <end position="415"/>
    </location>
</feature>
<evidence type="ECO:0000256" key="1">
    <source>
        <dbReference type="ARBA" id="ARBA00022737"/>
    </source>
</evidence>
<dbReference type="NCBIfam" id="TIGR00756">
    <property type="entry name" value="PPR"/>
    <property type="match status" value="1"/>
</dbReference>
<comment type="caution">
    <text evidence="4">The sequence shown here is derived from an EMBL/GenBank/DDBJ whole genome shotgun (WGS) entry which is preliminary data.</text>
</comment>
<keyword evidence="1" id="KW-0677">Repeat</keyword>
<dbReference type="Proteomes" id="UP001341840">
    <property type="component" value="Unassembled WGS sequence"/>
</dbReference>
<dbReference type="InterPro" id="IPR011990">
    <property type="entry name" value="TPR-like_helical_dom_sf"/>
</dbReference>
<dbReference type="InterPro" id="IPR046960">
    <property type="entry name" value="PPR_At4g14850-like_plant"/>
</dbReference>
<evidence type="ECO:0000256" key="3">
    <source>
        <dbReference type="SAM" id="MobiDB-lite"/>
    </source>
</evidence>
<protein>
    <recommendedName>
        <fullName evidence="6">Pentatricopeptide repeat-containing protein</fullName>
    </recommendedName>
</protein>
<proteinExistence type="predicted"/>
<keyword evidence="5" id="KW-1185">Reference proteome</keyword>